<evidence type="ECO:0000313" key="3">
    <source>
        <dbReference type="Proteomes" id="UP000321062"/>
    </source>
</evidence>
<dbReference type="RefSeq" id="WP_147657373.1">
    <property type="nucleotide sequence ID" value="NZ_BMFM01000002.1"/>
</dbReference>
<feature type="region of interest" description="Disordered" evidence="1">
    <location>
        <begin position="55"/>
        <end position="269"/>
    </location>
</feature>
<protein>
    <submittedName>
        <fullName evidence="2">Cell envelope integrity protein TolA</fullName>
    </submittedName>
</protein>
<dbReference type="Proteomes" id="UP000321062">
    <property type="component" value="Chromosome"/>
</dbReference>
<evidence type="ECO:0000313" key="2">
    <source>
        <dbReference type="EMBL" id="QEE21943.1"/>
    </source>
</evidence>
<dbReference type="Gene3D" id="3.30.1150.10">
    <property type="match status" value="1"/>
</dbReference>
<evidence type="ECO:0000256" key="1">
    <source>
        <dbReference type="SAM" id="MobiDB-lite"/>
    </source>
</evidence>
<feature type="compositionally biased region" description="Pro residues" evidence="1">
    <location>
        <begin position="144"/>
        <end position="162"/>
    </location>
</feature>
<feature type="compositionally biased region" description="Basic and acidic residues" evidence="1">
    <location>
        <begin position="190"/>
        <end position="232"/>
    </location>
</feature>
<proteinExistence type="predicted"/>
<dbReference type="OrthoDB" id="7161229at2"/>
<organism evidence="2 3">
    <name type="scientific">Paradevosia tibetensis</name>
    <dbReference type="NCBI Taxonomy" id="1447062"/>
    <lineage>
        <taxon>Bacteria</taxon>
        <taxon>Pseudomonadati</taxon>
        <taxon>Pseudomonadota</taxon>
        <taxon>Alphaproteobacteria</taxon>
        <taxon>Hyphomicrobiales</taxon>
        <taxon>Devosiaceae</taxon>
        <taxon>Paradevosia</taxon>
    </lineage>
</organism>
<feature type="compositionally biased region" description="Pro residues" evidence="1">
    <location>
        <begin position="107"/>
        <end position="134"/>
    </location>
</feature>
<sequence>MKVGVAVSAVSHAALLALVLFGLSGAKELRPEAVDSIAVDLVPVEDVTNIRMGSLESQVVETPTPSIVQDDKPAEIAKPTGNTQEDQPTPEIAPTPSPAPSINTAPTPQPDPEPDPTPTPSTPPTPVEPAPRPEPAQAQQSEPTPAPTPEPTPEPEPTPAPETPELSTPTPAETPQEVAPAPAARVANLEQKRAEFKKQQDAAKKKAEEEAKRVAEAKQKEEQAKKEAEAKKQQQAAVDAADRISDIINNEKSRGGTTGQGGEPTLGKQTGTAARLSQSELDALVAQIRSCLAVPPGAVEANAIVRLRIDFSPDGTVQGNPQVSSTITTTIEQALANAAIRAVVRCGPYNLVAQRYDELKQLEVNFDPAQF</sequence>
<keyword evidence="3" id="KW-1185">Reference proteome</keyword>
<dbReference type="EMBL" id="CP041690">
    <property type="protein sequence ID" value="QEE21943.1"/>
    <property type="molecule type" value="Genomic_DNA"/>
</dbReference>
<gene>
    <name evidence="2" type="ORF">FNA67_17935</name>
</gene>
<feature type="compositionally biased region" description="Low complexity" evidence="1">
    <location>
        <begin position="163"/>
        <end position="175"/>
    </location>
</feature>
<accession>A0A5B9DS05</accession>
<feature type="compositionally biased region" description="Basic and acidic residues" evidence="1">
    <location>
        <begin position="240"/>
        <end position="254"/>
    </location>
</feature>
<dbReference type="KEGG" id="yti:FNA67_17935"/>
<reference evidence="2 3" key="1">
    <citation type="journal article" date="2015" name="Int. J. Syst. Evol. Microbiol.">
        <title>Youhaiella tibetensis gen. nov., sp. nov., isolated from subsurface sediment.</title>
        <authorList>
            <person name="Wang Y.X."/>
            <person name="Huang F.Q."/>
            <person name="Nogi Y."/>
            <person name="Pang S.J."/>
            <person name="Wang P.K."/>
            <person name="Lv J."/>
        </authorList>
    </citation>
    <scope>NUCLEOTIDE SEQUENCE [LARGE SCALE GENOMIC DNA]</scope>
    <source>
        <strain evidence="3">fig4</strain>
    </source>
</reference>
<dbReference type="AlphaFoldDB" id="A0A5B9DS05"/>
<name>A0A5B9DS05_9HYPH</name>
<feature type="compositionally biased region" description="Polar residues" evidence="1">
    <location>
        <begin position="55"/>
        <end position="67"/>
    </location>
</feature>